<reference evidence="3" key="2">
    <citation type="submission" date="2021-09" db="EMBL/GenBank/DDBJ databases">
        <authorList>
            <person name="Jia N."/>
            <person name="Wang J."/>
            <person name="Shi W."/>
            <person name="Du L."/>
            <person name="Sun Y."/>
            <person name="Zhan W."/>
            <person name="Jiang J."/>
            <person name="Wang Q."/>
            <person name="Zhang B."/>
            <person name="Ji P."/>
            <person name="Sakyi L.B."/>
            <person name="Cui X."/>
            <person name="Yuan T."/>
            <person name="Jiang B."/>
            <person name="Yang W."/>
            <person name="Lam T.T.-Y."/>
            <person name="Chang Q."/>
            <person name="Ding S."/>
            <person name="Wang X."/>
            <person name="Zhu J."/>
            <person name="Ruan X."/>
            <person name="Zhao L."/>
            <person name="Wei J."/>
            <person name="Que T."/>
            <person name="Du C."/>
            <person name="Cheng J."/>
            <person name="Dai P."/>
            <person name="Han X."/>
            <person name="Huang E."/>
            <person name="Gao Y."/>
            <person name="Liu J."/>
            <person name="Shao H."/>
            <person name="Ye R."/>
            <person name="Li L."/>
            <person name="Wei W."/>
            <person name="Wang X."/>
            <person name="Wang C."/>
            <person name="Huo Q."/>
            <person name="Li W."/>
            <person name="Guo W."/>
            <person name="Chen H."/>
            <person name="Chen S."/>
            <person name="Zhou L."/>
            <person name="Zhou L."/>
            <person name="Ni X."/>
            <person name="Tian J."/>
            <person name="Zhou Y."/>
            <person name="Sheng Y."/>
            <person name="Liu T."/>
            <person name="Pan Y."/>
            <person name="Xia L."/>
            <person name="Li J."/>
            <person name="Zhao F."/>
            <person name="Cao W."/>
        </authorList>
    </citation>
    <scope>NUCLEOTIDE SEQUENCE</scope>
    <source>
        <strain evidence="3">Rsan-2018</strain>
        <tissue evidence="3">Larvae</tissue>
    </source>
</reference>
<name>A0A9D4Q4Q3_RHISA</name>
<gene>
    <name evidence="3" type="ORF">HPB52_004136</name>
</gene>
<feature type="domain" description="THAP9-like helix-turn-helix" evidence="2">
    <location>
        <begin position="178"/>
        <end position="220"/>
    </location>
</feature>
<dbReference type="Pfam" id="PF12017">
    <property type="entry name" value="Tnp_P_element"/>
    <property type="match status" value="1"/>
</dbReference>
<evidence type="ECO:0000313" key="4">
    <source>
        <dbReference type="Proteomes" id="UP000821837"/>
    </source>
</evidence>
<dbReference type="Proteomes" id="UP000821837">
    <property type="component" value="Unassembled WGS sequence"/>
</dbReference>
<evidence type="ECO:0000313" key="3">
    <source>
        <dbReference type="EMBL" id="KAH7967923.1"/>
    </source>
</evidence>
<protein>
    <recommendedName>
        <fullName evidence="2">THAP9-like helix-turn-helix domain-containing protein</fullName>
    </recommendedName>
</protein>
<dbReference type="EMBL" id="JABSTV010001248">
    <property type="protein sequence ID" value="KAH7967923.1"/>
    <property type="molecule type" value="Genomic_DNA"/>
</dbReference>
<evidence type="ECO:0000256" key="1">
    <source>
        <dbReference type="SAM" id="Coils"/>
    </source>
</evidence>
<dbReference type="InterPro" id="IPR021896">
    <property type="entry name" value="THAP9-like_HTH"/>
</dbReference>
<dbReference type="VEuPathDB" id="VectorBase:RSAN_046969"/>
<evidence type="ECO:0000259" key="2">
    <source>
        <dbReference type="Pfam" id="PF12017"/>
    </source>
</evidence>
<dbReference type="AlphaFoldDB" id="A0A9D4Q4Q3"/>
<keyword evidence="4" id="KW-1185">Reference proteome</keyword>
<organism evidence="3 4">
    <name type="scientific">Rhipicephalus sanguineus</name>
    <name type="common">Brown dog tick</name>
    <name type="synonym">Ixodes sanguineus</name>
    <dbReference type="NCBI Taxonomy" id="34632"/>
    <lineage>
        <taxon>Eukaryota</taxon>
        <taxon>Metazoa</taxon>
        <taxon>Ecdysozoa</taxon>
        <taxon>Arthropoda</taxon>
        <taxon>Chelicerata</taxon>
        <taxon>Arachnida</taxon>
        <taxon>Acari</taxon>
        <taxon>Parasitiformes</taxon>
        <taxon>Ixodida</taxon>
        <taxon>Ixodoidea</taxon>
        <taxon>Ixodidae</taxon>
        <taxon>Rhipicephalinae</taxon>
        <taxon>Rhipicephalus</taxon>
        <taxon>Rhipicephalus</taxon>
    </lineage>
</organism>
<feature type="coiled-coil region" evidence="1">
    <location>
        <begin position="118"/>
        <end position="145"/>
    </location>
</feature>
<proteinExistence type="predicted"/>
<keyword evidence="1" id="KW-0175">Coiled coil</keyword>
<sequence>MTTRVVTVASIVSRLQRLKSGSPGHVNSYLPENALSTGCQANETAARKVSSLAEHRDNVLVDNAVPVQEARANEARQAALPQAPSAAQTPTINSVTGVAAEVLSQVPCTSHRDVRRKTKELKAKLRKQRDLNRRLQARLQRQRQALTLGEVVRSVRSHVSPAVAALVEAQLRMNNVSRFGRRWSSQNKSFALGLYFHSPKGYRYCRRLLRLPSVRSLQLWLKRVPLRVGFFPQIFDLIRDERLPFP</sequence>
<accession>A0A9D4Q4Q3</accession>
<reference evidence="3" key="1">
    <citation type="journal article" date="2020" name="Cell">
        <title>Large-Scale Comparative Analyses of Tick Genomes Elucidate Their Genetic Diversity and Vector Capacities.</title>
        <authorList>
            <consortium name="Tick Genome and Microbiome Consortium (TIGMIC)"/>
            <person name="Jia N."/>
            <person name="Wang J."/>
            <person name="Shi W."/>
            <person name="Du L."/>
            <person name="Sun Y."/>
            <person name="Zhan W."/>
            <person name="Jiang J.F."/>
            <person name="Wang Q."/>
            <person name="Zhang B."/>
            <person name="Ji P."/>
            <person name="Bell-Sakyi L."/>
            <person name="Cui X.M."/>
            <person name="Yuan T.T."/>
            <person name="Jiang B.G."/>
            <person name="Yang W.F."/>
            <person name="Lam T.T."/>
            <person name="Chang Q.C."/>
            <person name="Ding S.J."/>
            <person name="Wang X.J."/>
            <person name="Zhu J.G."/>
            <person name="Ruan X.D."/>
            <person name="Zhao L."/>
            <person name="Wei J.T."/>
            <person name="Ye R.Z."/>
            <person name="Que T.C."/>
            <person name="Du C.H."/>
            <person name="Zhou Y.H."/>
            <person name="Cheng J.X."/>
            <person name="Dai P.F."/>
            <person name="Guo W.B."/>
            <person name="Han X.H."/>
            <person name="Huang E.J."/>
            <person name="Li L.F."/>
            <person name="Wei W."/>
            <person name="Gao Y.C."/>
            <person name="Liu J.Z."/>
            <person name="Shao H.Z."/>
            <person name="Wang X."/>
            <person name="Wang C.C."/>
            <person name="Yang T.C."/>
            <person name="Huo Q.B."/>
            <person name="Li W."/>
            <person name="Chen H.Y."/>
            <person name="Chen S.E."/>
            <person name="Zhou L.G."/>
            <person name="Ni X.B."/>
            <person name="Tian J.H."/>
            <person name="Sheng Y."/>
            <person name="Liu T."/>
            <person name="Pan Y.S."/>
            <person name="Xia L.Y."/>
            <person name="Li J."/>
            <person name="Zhao F."/>
            <person name="Cao W.C."/>
        </authorList>
    </citation>
    <scope>NUCLEOTIDE SEQUENCE</scope>
    <source>
        <strain evidence="3">Rsan-2018</strain>
    </source>
</reference>
<comment type="caution">
    <text evidence="3">The sequence shown here is derived from an EMBL/GenBank/DDBJ whole genome shotgun (WGS) entry which is preliminary data.</text>
</comment>